<reference evidence="4" key="1">
    <citation type="journal article" date="2011" name="Genome Res.">
        <title>Phylogeny-wide analysis of social amoeba genomes highlights ancient origins for complex intercellular communication.</title>
        <authorList>
            <person name="Heidel A.J."/>
            <person name="Lawal H.M."/>
            <person name="Felder M."/>
            <person name="Schilde C."/>
            <person name="Helps N.R."/>
            <person name="Tunggal B."/>
            <person name="Rivero F."/>
            <person name="John U."/>
            <person name="Schleicher M."/>
            <person name="Eichinger L."/>
            <person name="Platzer M."/>
            <person name="Noegel A.A."/>
            <person name="Schaap P."/>
            <person name="Gloeckner G."/>
        </authorList>
    </citation>
    <scope>NUCLEOTIDE SEQUENCE [LARGE SCALE GENOMIC DNA]</scope>
    <source>
        <strain evidence="4">SH3</strain>
    </source>
</reference>
<dbReference type="Pfam" id="PF00856">
    <property type="entry name" value="SET"/>
    <property type="match status" value="1"/>
</dbReference>
<dbReference type="PANTHER" id="PTHR47643:SF2">
    <property type="entry name" value="TPR DOMAIN PROTEIN (AFU_ORTHOLOGUE AFUA_5G12710)"/>
    <property type="match status" value="1"/>
</dbReference>
<dbReference type="PROSITE" id="PS50005">
    <property type="entry name" value="TPR"/>
    <property type="match status" value="1"/>
</dbReference>
<name>F4Q595_CACFS</name>
<dbReference type="EMBL" id="GL883021">
    <property type="protein sequence ID" value="EGG17154.1"/>
    <property type="molecule type" value="Genomic_DNA"/>
</dbReference>
<feature type="domain" description="SET" evidence="2">
    <location>
        <begin position="137"/>
        <end position="341"/>
    </location>
</feature>
<dbReference type="Gene3D" id="2.170.270.10">
    <property type="entry name" value="SET domain"/>
    <property type="match status" value="1"/>
</dbReference>
<feature type="repeat" description="TPR" evidence="1">
    <location>
        <begin position="58"/>
        <end position="91"/>
    </location>
</feature>
<dbReference type="KEGG" id="dfa:DFA_08136"/>
<dbReference type="PANTHER" id="PTHR47643">
    <property type="entry name" value="TPR DOMAIN PROTEIN (AFU_ORTHOLOGUE AFUA_5G12710)"/>
    <property type="match status" value="1"/>
</dbReference>
<dbReference type="Gene3D" id="1.25.40.10">
    <property type="entry name" value="Tetratricopeptide repeat domain"/>
    <property type="match status" value="1"/>
</dbReference>
<keyword evidence="1" id="KW-0802">TPR repeat</keyword>
<dbReference type="OrthoDB" id="1028014at2759"/>
<protein>
    <recommendedName>
        <fullName evidence="2">SET domain-containing protein</fullName>
    </recommendedName>
</protein>
<dbReference type="RefSeq" id="XP_004355638.1">
    <property type="nucleotide sequence ID" value="XM_004355585.1"/>
</dbReference>
<dbReference type="Proteomes" id="UP000007797">
    <property type="component" value="Unassembled WGS sequence"/>
</dbReference>
<dbReference type="InterPro" id="IPR019734">
    <property type="entry name" value="TPR_rpt"/>
</dbReference>
<evidence type="ECO:0000256" key="1">
    <source>
        <dbReference type="PROSITE-ProRule" id="PRU00339"/>
    </source>
</evidence>
<organism evidence="3 4">
    <name type="scientific">Cavenderia fasciculata</name>
    <name type="common">Slime mold</name>
    <name type="synonym">Dictyostelium fasciculatum</name>
    <dbReference type="NCBI Taxonomy" id="261658"/>
    <lineage>
        <taxon>Eukaryota</taxon>
        <taxon>Amoebozoa</taxon>
        <taxon>Evosea</taxon>
        <taxon>Eumycetozoa</taxon>
        <taxon>Dictyostelia</taxon>
        <taxon>Acytosteliales</taxon>
        <taxon>Cavenderiaceae</taxon>
        <taxon>Cavenderia</taxon>
    </lineage>
</organism>
<dbReference type="InterPro" id="IPR011990">
    <property type="entry name" value="TPR-like_helical_dom_sf"/>
</dbReference>
<dbReference type="InterPro" id="IPR001214">
    <property type="entry name" value="SET_dom"/>
</dbReference>
<sequence length="561" mass="64255">MFELALECYDKGLEIDAQHETLLLNKLSALLSLYRYHEAFALGEPLLASGTLEDNNIARLLTRLAKGYYAVGMYEKALECNNRLLETQPKSEHKELKLNVRDCLARLEERDNGIFKFKELKEHLKATEETDISEYIGPVRIKKTRTKTAPFINTDRIGLECTRDVQGGTILFVNKAVKYVKGLSSQKLIFDQQDSLNMLRECTKAMPSLNQHQHRQCRAILAFAPQIMQFEEGTNNLVERVQADPNLQLEDFKFINNQETEKMDINYNQNDRKFLNVEISQLALFGGNFISIVGAWGLWPMLTLVNHACIQNAGYFNIGDYIFVVAAQSLKAGEEIFISRKSVSNLSYSERKDHIGLCECKLCRLDSQESAANCHLRKLICEDYFQNIRPKLYHDNATPGIFGPKLELMMKQLKNTYNDPERPYQLELQHPFTGLAVSYQETSYEKALVAYLKLIEMNGFTAKLCMKKDRVSKDRIHHTIECEGPLVFAHAGMFMTLLMIAGALDYQILVRQCLALSRMAAFINQGYTNKEHAQFFKSFGHTSFSFDSNDTIELIDMKKTK</sequence>
<dbReference type="SUPFAM" id="SSF48452">
    <property type="entry name" value="TPR-like"/>
    <property type="match status" value="1"/>
</dbReference>
<keyword evidence="4" id="KW-1185">Reference proteome</keyword>
<dbReference type="AlphaFoldDB" id="F4Q595"/>
<accession>F4Q595</accession>
<dbReference type="SUPFAM" id="SSF82199">
    <property type="entry name" value="SET domain"/>
    <property type="match status" value="1"/>
</dbReference>
<dbReference type="PROSITE" id="PS50280">
    <property type="entry name" value="SET"/>
    <property type="match status" value="1"/>
</dbReference>
<evidence type="ECO:0000313" key="4">
    <source>
        <dbReference type="Proteomes" id="UP000007797"/>
    </source>
</evidence>
<evidence type="ECO:0000259" key="2">
    <source>
        <dbReference type="PROSITE" id="PS50280"/>
    </source>
</evidence>
<evidence type="ECO:0000313" key="3">
    <source>
        <dbReference type="EMBL" id="EGG17154.1"/>
    </source>
</evidence>
<proteinExistence type="predicted"/>
<dbReference type="InterPro" id="IPR053209">
    <property type="entry name" value="Gramillin-biosynth_MTr"/>
</dbReference>
<dbReference type="GeneID" id="14869186"/>
<dbReference type="InterPro" id="IPR046341">
    <property type="entry name" value="SET_dom_sf"/>
</dbReference>
<gene>
    <name evidence="3" type="ORF">DFA_08136</name>
</gene>